<proteinExistence type="predicted"/>
<comment type="caution">
    <text evidence="1">The sequence shown here is derived from an EMBL/GenBank/DDBJ whole genome shotgun (WGS) entry which is preliminary data.</text>
</comment>
<reference evidence="1" key="1">
    <citation type="submission" date="2019-08" db="EMBL/GenBank/DDBJ databases">
        <authorList>
            <person name="Kucharzyk K."/>
            <person name="Murdoch R.W."/>
            <person name="Higgins S."/>
            <person name="Loffler F."/>
        </authorList>
    </citation>
    <scope>NUCLEOTIDE SEQUENCE</scope>
</reference>
<evidence type="ECO:0000313" key="1">
    <source>
        <dbReference type="EMBL" id="MPN34367.1"/>
    </source>
</evidence>
<protein>
    <submittedName>
        <fullName evidence="1">Uncharacterized protein</fullName>
    </submittedName>
</protein>
<accession>A0A645H5T2</accession>
<gene>
    <name evidence="1" type="ORF">SDC9_181860</name>
</gene>
<name>A0A645H5T2_9ZZZZ</name>
<dbReference type="AlphaFoldDB" id="A0A645H5T2"/>
<sequence>MYDRKIKQRKRMRTTPPAGGVCGVTAMGRPGVTFIFLKAIEIADILGVTYCFKNAHVLAA</sequence>
<dbReference type="EMBL" id="VSSQ01087365">
    <property type="protein sequence ID" value="MPN34367.1"/>
    <property type="molecule type" value="Genomic_DNA"/>
</dbReference>
<organism evidence="1">
    <name type="scientific">bioreactor metagenome</name>
    <dbReference type="NCBI Taxonomy" id="1076179"/>
    <lineage>
        <taxon>unclassified sequences</taxon>
        <taxon>metagenomes</taxon>
        <taxon>ecological metagenomes</taxon>
    </lineage>
</organism>